<comment type="caution">
    <text evidence="5">The sequence shown here is derived from an EMBL/GenBank/DDBJ whole genome shotgun (WGS) entry which is preliminary data.</text>
</comment>
<dbReference type="CDD" id="cd00090">
    <property type="entry name" value="HTH_ARSR"/>
    <property type="match status" value="1"/>
</dbReference>
<dbReference type="Pfam" id="PF12840">
    <property type="entry name" value="HTH_20"/>
    <property type="match status" value="1"/>
</dbReference>
<keyword evidence="3" id="KW-0804">Transcription</keyword>
<name>A0ABW2CEX0_9ACTN</name>
<dbReference type="InterPro" id="IPR036388">
    <property type="entry name" value="WH-like_DNA-bd_sf"/>
</dbReference>
<organism evidence="5 6">
    <name type="scientific">Actinomadura yumaensis</name>
    <dbReference type="NCBI Taxonomy" id="111807"/>
    <lineage>
        <taxon>Bacteria</taxon>
        <taxon>Bacillati</taxon>
        <taxon>Actinomycetota</taxon>
        <taxon>Actinomycetes</taxon>
        <taxon>Streptosporangiales</taxon>
        <taxon>Thermomonosporaceae</taxon>
        <taxon>Actinomadura</taxon>
    </lineage>
</organism>
<evidence type="ECO:0000256" key="2">
    <source>
        <dbReference type="ARBA" id="ARBA00023125"/>
    </source>
</evidence>
<evidence type="ECO:0000256" key="1">
    <source>
        <dbReference type="ARBA" id="ARBA00023015"/>
    </source>
</evidence>
<dbReference type="InterPro" id="IPR001845">
    <property type="entry name" value="HTH_ArsR_DNA-bd_dom"/>
</dbReference>
<accession>A0ABW2CEX0</accession>
<gene>
    <name evidence="5" type="ORF">ACFQKB_05030</name>
</gene>
<dbReference type="Proteomes" id="UP001596380">
    <property type="component" value="Unassembled WGS sequence"/>
</dbReference>
<reference evidence="6" key="1">
    <citation type="journal article" date="2019" name="Int. J. Syst. Evol. Microbiol.">
        <title>The Global Catalogue of Microorganisms (GCM) 10K type strain sequencing project: providing services to taxonomists for standard genome sequencing and annotation.</title>
        <authorList>
            <consortium name="The Broad Institute Genomics Platform"/>
            <consortium name="The Broad Institute Genome Sequencing Center for Infectious Disease"/>
            <person name="Wu L."/>
            <person name="Ma J."/>
        </authorList>
    </citation>
    <scope>NUCLEOTIDE SEQUENCE [LARGE SCALE GENOMIC DNA]</scope>
    <source>
        <strain evidence="6">JCM 3369</strain>
    </source>
</reference>
<dbReference type="PANTHER" id="PTHR43132:SF8">
    <property type="entry name" value="HTH-TYPE TRANSCRIPTIONAL REGULATOR KMTR"/>
    <property type="match status" value="1"/>
</dbReference>
<dbReference type="Gene3D" id="1.10.10.10">
    <property type="entry name" value="Winged helix-like DNA-binding domain superfamily/Winged helix DNA-binding domain"/>
    <property type="match status" value="1"/>
</dbReference>
<evidence type="ECO:0000259" key="4">
    <source>
        <dbReference type="PROSITE" id="PS50987"/>
    </source>
</evidence>
<keyword evidence="2" id="KW-0238">DNA-binding</keyword>
<proteinExistence type="predicted"/>
<evidence type="ECO:0000256" key="3">
    <source>
        <dbReference type="ARBA" id="ARBA00023163"/>
    </source>
</evidence>
<dbReference type="EMBL" id="JBHSXS010000002">
    <property type="protein sequence ID" value="MFC6879126.1"/>
    <property type="molecule type" value="Genomic_DNA"/>
</dbReference>
<keyword evidence="6" id="KW-1185">Reference proteome</keyword>
<dbReference type="InterPro" id="IPR036390">
    <property type="entry name" value="WH_DNA-bd_sf"/>
</dbReference>
<dbReference type="InterPro" id="IPR011991">
    <property type="entry name" value="ArsR-like_HTH"/>
</dbReference>
<sequence>MIFDGWRRRVVRRLPRSTRWLLELAPARGTSPDFLTPGARTLEEGLALIRSTPAERIRAELARTARRGGEADPRTAALVEGDERALAALVATLRDYHRSALAPYWPRIQAQVHTDLATRGQLLLHEGVDGTLAGLLPGSRWRPPVLELPYPVDRELRLDGRGLRLLPSLFCWRRPVTLVDPARPPVLVLPAGPDPGWLSAASPAPTHRSLAALLGRTRAVVLTTIAAQAATTTQIARRTGVSVAAASQHATVLREAGLIATQRRGNRSIHSVTPAATKLIGGAAPDPS</sequence>
<dbReference type="SUPFAM" id="SSF46785">
    <property type="entry name" value="Winged helix' DNA-binding domain"/>
    <property type="match status" value="1"/>
</dbReference>
<dbReference type="RefSeq" id="WP_206681351.1">
    <property type="nucleotide sequence ID" value="NZ_JBHSXS010000002.1"/>
</dbReference>
<protein>
    <submittedName>
        <fullName evidence="5">Helix-turn-helix domain-containing protein</fullName>
    </submittedName>
</protein>
<feature type="domain" description="HTH arsR-type" evidence="4">
    <location>
        <begin position="198"/>
        <end position="288"/>
    </location>
</feature>
<evidence type="ECO:0000313" key="5">
    <source>
        <dbReference type="EMBL" id="MFC6879126.1"/>
    </source>
</evidence>
<keyword evidence="1" id="KW-0805">Transcription regulation</keyword>
<dbReference type="InterPro" id="IPR051011">
    <property type="entry name" value="Metal_resp_trans_reg"/>
</dbReference>
<dbReference type="SMART" id="SM00418">
    <property type="entry name" value="HTH_ARSR"/>
    <property type="match status" value="1"/>
</dbReference>
<dbReference type="PROSITE" id="PS50987">
    <property type="entry name" value="HTH_ARSR_2"/>
    <property type="match status" value="1"/>
</dbReference>
<evidence type="ECO:0000313" key="6">
    <source>
        <dbReference type="Proteomes" id="UP001596380"/>
    </source>
</evidence>
<dbReference type="PANTHER" id="PTHR43132">
    <property type="entry name" value="ARSENICAL RESISTANCE OPERON REPRESSOR ARSR-RELATED"/>
    <property type="match status" value="1"/>
</dbReference>